<evidence type="ECO:0000313" key="3">
    <source>
        <dbReference type="EMBL" id="KAK4128853.1"/>
    </source>
</evidence>
<dbReference type="GO" id="GO:0033255">
    <property type="term" value="C:SAS acetyltransferase complex"/>
    <property type="evidence" value="ECO:0007669"/>
    <property type="project" value="InterPro"/>
</dbReference>
<dbReference type="EMBL" id="MU853223">
    <property type="protein sequence ID" value="KAK4128853.1"/>
    <property type="molecule type" value="Genomic_DNA"/>
</dbReference>
<protein>
    <recommendedName>
        <fullName evidence="2">Something about silencing protein 4 domain-containing protein</fullName>
    </recommendedName>
</protein>
<dbReference type="Pfam" id="PF15460">
    <property type="entry name" value="SAS4"/>
    <property type="match status" value="1"/>
</dbReference>
<dbReference type="InterPro" id="IPR038988">
    <property type="entry name" value="Sas4"/>
</dbReference>
<proteinExistence type="predicted"/>
<feature type="compositionally biased region" description="Low complexity" evidence="1">
    <location>
        <begin position="401"/>
        <end position="414"/>
    </location>
</feature>
<feature type="domain" description="Something about silencing protein 4" evidence="2">
    <location>
        <begin position="276"/>
        <end position="370"/>
    </location>
</feature>
<dbReference type="PANTHER" id="PTHR38422:SF1">
    <property type="entry name" value="SOMETHING ABOUT SILENCING PROTEIN 4"/>
    <property type="match status" value="1"/>
</dbReference>
<feature type="region of interest" description="Disordered" evidence="1">
    <location>
        <begin position="19"/>
        <end position="48"/>
    </location>
</feature>
<dbReference type="GeneID" id="87827702"/>
<feature type="compositionally biased region" description="Basic and acidic residues" evidence="1">
    <location>
        <begin position="127"/>
        <end position="147"/>
    </location>
</feature>
<dbReference type="InterPro" id="IPR029184">
    <property type="entry name" value="Sas4_dom"/>
</dbReference>
<dbReference type="AlphaFoldDB" id="A0AAN6U9I3"/>
<feature type="region of interest" description="Disordered" evidence="1">
    <location>
        <begin position="380"/>
        <end position="473"/>
    </location>
</feature>
<name>A0AAN6U9I3_9PEZI</name>
<dbReference type="GO" id="GO:0004402">
    <property type="term" value="F:histone acetyltransferase activity"/>
    <property type="evidence" value="ECO:0007669"/>
    <property type="project" value="TreeGrafter"/>
</dbReference>
<feature type="compositionally biased region" description="Acidic residues" evidence="1">
    <location>
        <begin position="415"/>
        <end position="449"/>
    </location>
</feature>
<dbReference type="PANTHER" id="PTHR38422">
    <property type="entry name" value="SOMETHING ABOUT SILENCING PROTEIN 4"/>
    <property type="match status" value="1"/>
</dbReference>
<accession>A0AAN6U9I3</accession>
<sequence length="594" mass="66806">MTMTASVIRSRRTEGLRLASRLLGNSEDHRAPRPKRQLDPSARDSDTIVTKKARFTTGIAVEIPARPSSHTRFAKDTADARPVPAAQKPSAGAGTTAPKAPTSHRDSLANGPKPTRASSREQPTLTKHQEKVANGLKHELDRLRPTETDANGPRKLRSQESSRFKSELSAYFPEYDQIMGNEPKETHLLNLDTPIVVDLSDPAPLDGSLPQQLHTHTTTTTISPTYYPIRSYSDALFTDLHDAQRIDFSFLTNNNHNNNNRPPTTRTSRTAAADVDPLPDTLYWPLHKREARSERSIRNTEKGRAQHERDQIARLLDALQGHDWLRVMGVSGVTESKRQAFQPARGYFIKGCEGILDKFRRWAAEEKRRRLEVKEISKKIGGRKKGRERGPGPQDEEEGEGSVAGEGTERVAVVEAEEEEGSGEELEVEEEEEARDEEEEQQEEDEAEAEEKQGKRRGVVQGEPPDEVSDVDASIAKQLREEVLAAAASRTTYRNGRRAPSRMKPRRVRDIFGQLVPEELLPPEEYLSHFAPPYQNVITLGEDCTGRARRRKKLAWGQPVPVLKQRDFTLPAEVFEREELEAAIGKGRRRVVRK</sequence>
<organism evidence="3 4">
    <name type="scientific">Parathielavia appendiculata</name>
    <dbReference type="NCBI Taxonomy" id="2587402"/>
    <lineage>
        <taxon>Eukaryota</taxon>
        <taxon>Fungi</taxon>
        <taxon>Dikarya</taxon>
        <taxon>Ascomycota</taxon>
        <taxon>Pezizomycotina</taxon>
        <taxon>Sordariomycetes</taxon>
        <taxon>Sordariomycetidae</taxon>
        <taxon>Sordariales</taxon>
        <taxon>Chaetomiaceae</taxon>
        <taxon>Parathielavia</taxon>
    </lineage>
</organism>
<feature type="compositionally biased region" description="Polar residues" evidence="1">
    <location>
        <begin position="116"/>
        <end position="126"/>
    </location>
</feature>
<dbReference type="RefSeq" id="XP_062652624.1">
    <property type="nucleotide sequence ID" value="XM_062790933.1"/>
</dbReference>
<feature type="region of interest" description="Disordered" evidence="1">
    <location>
        <begin position="63"/>
        <end position="162"/>
    </location>
</feature>
<evidence type="ECO:0000313" key="4">
    <source>
        <dbReference type="Proteomes" id="UP001302602"/>
    </source>
</evidence>
<reference evidence="3" key="1">
    <citation type="journal article" date="2023" name="Mol. Phylogenet. Evol.">
        <title>Genome-scale phylogeny and comparative genomics of the fungal order Sordariales.</title>
        <authorList>
            <person name="Hensen N."/>
            <person name="Bonometti L."/>
            <person name="Westerberg I."/>
            <person name="Brannstrom I.O."/>
            <person name="Guillou S."/>
            <person name="Cros-Aarteil S."/>
            <person name="Calhoun S."/>
            <person name="Haridas S."/>
            <person name="Kuo A."/>
            <person name="Mondo S."/>
            <person name="Pangilinan J."/>
            <person name="Riley R."/>
            <person name="LaButti K."/>
            <person name="Andreopoulos B."/>
            <person name="Lipzen A."/>
            <person name="Chen C."/>
            <person name="Yan M."/>
            <person name="Daum C."/>
            <person name="Ng V."/>
            <person name="Clum A."/>
            <person name="Steindorff A."/>
            <person name="Ohm R.A."/>
            <person name="Martin F."/>
            <person name="Silar P."/>
            <person name="Natvig D.O."/>
            <person name="Lalanne C."/>
            <person name="Gautier V."/>
            <person name="Ament-Velasquez S.L."/>
            <person name="Kruys A."/>
            <person name="Hutchinson M.I."/>
            <person name="Powell A.J."/>
            <person name="Barry K."/>
            <person name="Miller A.N."/>
            <person name="Grigoriev I.V."/>
            <person name="Debuchy R."/>
            <person name="Gladieux P."/>
            <person name="Hiltunen Thoren M."/>
            <person name="Johannesson H."/>
        </authorList>
    </citation>
    <scope>NUCLEOTIDE SEQUENCE</scope>
    <source>
        <strain evidence="3">CBS 731.68</strain>
    </source>
</reference>
<evidence type="ECO:0000259" key="2">
    <source>
        <dbReference type="Pfam" id="PF15460"/>
    </source>
</evidence>
<feature type="compositionally biased region" description="Low complexity" evidence="1">
    <location>
        <begin position="89"/>
        <end position="101"/>
    </location>
</feature>
<feature type="compositionally biased region" description="Basic and acidic residues" evidence="1">
    <location>
        <begin position="26"/>
        <end position="46"/>
    </location>
</feature>
<dbReference type="Proteomes" id="UP001302602">
    <property type="component" value="Unassembled WGS sequence"/>
</dbReference>
<comment type="caution">
    <text evidence="3">The sequence shown here is derived from an EMBL/GenBank/DDBJ whole genome shotgun (WGS) entry which is preliminary data.</text>
</comment>
<gene>
    <name evidence="3" type="ORF">N657DRAFT_629872</name>
</gene>
<evidence type="ECO:0000256" key="1">
    <source>
        <dbReference type="SAM" id="MobiDB-lite"/>
    </source>
</evidence>
<reference evidence="3" key="2">
    <citation type="submission" date="2023-05" db="EMBL/GenBank/DDBJ databases">
        <authorList>
            <consortium name="Lawrence Berkeley National Laboratory"/>
            <person name="Steindorff A."/>
            <person name="Hensen N."/>
            <person name="Bonometti L."/>
            <person name="Westerberg I."/>
            <person name="Brannstrom I.O."/>
            <person name="Guillou S."/>
            <person name="Cros-Aarteil S."/>
            <person name="Calhoun S."/>
            <person name="Haridas S."/>
            <person name="Kuo A."/>
            <person name="Mondo S."/>
            <person name="Pangilinan J."/>
            <person name="Riley R."/>
            <person name="Labutti K."/>
            <person name="Andreopoulos B."/>
            <person name="Lipzen A."/>
            <person name="Chen C."/>
            <person name="Yanf M."/>
            <person name="Daum C."/>
            <person name="Ng V."/>
            <person name="Clum A."/>
            <person name="Ohm R."/>
            <person name="Martin F."/>
            <person name="Silar P."/>
            <person name="Natvig D."/>
            <person name="Lalanne C."/>
            <person name="Gautier V."/>
            <person name="Ament-Velasquez S.L."/>
            <person name="Kruys A."/>
            <person name="Hutchinson M.I."/>
            <person name="Powell A.J."/>
            <person name="Barry K."/>
            <person name="Miller A.N."/>
            <person name="Grigoriev I.V."/>
            <person name="Debuchy R."/>
            <person name="Gladieux P."/>
            <person name="Thoren M.H."/>
            <person name="Johannesson H."/>
        </authorList>
    </citation>
    <scope>NUCLEOTIDE SEQUENCE</scope>
    <source>
        <strain evidence="3">CBS 731.68</strain>
    </source>
</reference>
<keyword evidence="4" id="KW-1185">Reference proteome</keyword>